<proteinExistence type="predicted"/>
<organism evidence="2 3">
    <name type="scientific">Teichococcus deserti</name>
    <dbReference type="NCBI Taxonomy" id="1817963"/>
    <lineage>
        <taxon>Bacteria</taxon>
        <taxon>Pseudomonadati</taxon>
        <taxon>Pseudomonadota</taxon>
        <taxon>Alphaproteobacteria</taxon>
        <taxon>Acetobacterales</taxon>
        <taxon>Roseomonadaceae</taxon>
        <taxon>Roseomonas</taxon>
    </lineage>
</organism>
<dbReference type="SUPFAM" id="SSF51905">
    <property type="entry name" value="FAD/NAD(P)-binding domain"/>
    <property type="match status" value="1"/>
</dbReference>
<protein>
    <recommendedName>
        <fullName evidence="1">FAD-dependent urate hydroxylase HpyO/Asp monooxygenase CreE-like FAD/NAD(P)-binding domain-containing protein</fullName>
    </recommendedName>
</protein>
<reference evidence="2 3" key="1">
    <citation type="submission" date="2016-10" db="EMBL/GenBank/DDBJ databases">
        <title>Draft Genome sequence of Roseomonas sp. strain M3.</title>
        <authorList>
            <person name="Subhash Y."/>
            <person name="Lee S."/>
        </authorList>
    </citation>
    <scope>NUCLEOTIDE SEQUENCE [LARGE SCALE GENOMIC DNA]</scope>
    <source>
        <strain evidence="2 3">M3</strain>
    </source>
</reference>
<dbReference type="OrthoDB" id="101972at2"/>
<dbReference type="EMBL" id="MLCO01000159">
    <property type="protein sequence ID" value="ONG51620.1"/>
    <property type="molecule type" value="Genomic_DNA"/>
</dbReference>
<sequence length="455" mass="47562">MTRNLPVVAIIGGGFAGTALALQLAGKAEVTLFEPGPVGPGLAYGTAEPAHLLNVPAAGMSPFPDRPSDFADWLAAQPDAPPPPAEGPRFAPRRLYGRYLQALWSASPARHVPRGVASVTQAEGGGFRVTDTAGEVLEVDRVVLAVGGFAAEAGAPPHLAGDPWNPAALEGLDPQAPLLLVGLGLTMVDVLLALRDRGHVGPVTAISRHGWLPLSHVAGAFPPPWPMTLAEGEAPGVRAAFRWLRVEVARAAAAGQPWQAVIDGVRPLVQRIWRGWDLSERRRFLRHARSAWNLHRHRLAPEASARIEDELASGGLRPVAARLAGWRVAGQGVEAVLRHRDGREEVLPVARIILCTGPEGGRAWREAAPVAGLLAKGLLAEDALGLGLAVSPEGVALDTAGRPVAGIDVLGPLTRGALWEITAVPDIRVQAAALANCIDSGKYENPACGVAAAPI</sequence>
<evidence type="ECO:0000313" key="3">
    <source>
        <dbReference type="Proteomes" id="UP000188879"/>
    </source>
</evidence>
<evidence type="ECO:0000313" key="2">
    <source>
        <dbReference type="EMBL" id="ONG51620.1"/>
    </source>
</evidence>
<feature type="domain" description="FAD-dependent urate hydroxylase HpyO/Asp monooxygenase CreE-like FAD/NAD(P)-binding" evidence="1">
    <location>
        <begin position="9"/>
        <end position="148"/>
    </location>
</feature>
<dbReference type="Pfam" id="PF13454">
    <property type="entry name" value="NAD_binding_9"/>
    <property type="match status" value="1"/>
</dbReference>
<dbReference type="Gene3D" id="3.50.50.60">
    <property type="entry name" value="FAD/NAD(P)-binding domain"/>
    <property type="match status" value="1"/>
</dbReference>
<dbReference type="InterPro" id="IPR052189">
    <property type="entry name" value="L-asp_N-monooxygenase_NS-form"/>
</dbReference>
<gene>
    <name evidence="2" type="ORF">BKE38_15835</name>
</gene>
<dbReference type="PANTHER" id="PTHR40254:SF1">
    <property type="entry name" value="BLR0577 PROTEIN"/>
    <property type="match status" value="1"/>
</dbReference>
<dbReference type="PANTHER" id="PTHR40254">
    <property type="entry name" value="BLR0577 PROTEIN"/>
    <property type="match status" value="1"/>
</dbReference>
<dbReference type="InterPro" id="IPR038732">
    <property type="entry name" value="HpyO/CreE_NAD-binding"/>
</dbReference>
<dbReference type="InterPro" id="IPR036188">
    <property type="entry name" value="FAD/NAD-bd_sf"/>
</dbReference>
<comment type="caution">
    <text evidence="2">The sequence shown here is derived from an EMBL/GenBank/DDBJ whole genome shotgun (WGS) entry which is preliminary data.</text>
</comment>
<name>A0A1V2H1G0_9PROT</name>
<accession>A0A1V2H1G0</accession>
<keyword evidence="3" id="KW-1185">Reference proteome</keyword>
<dbReference type="AlphaFoldDB" id="A0A1V2H1G0"/>
<dbReference type="RefSeq" id="WP_076958305.1">
    <property type="nucleotide sequence ID" value="NZ_MLCO01000159.1"/>
</dbReference>
<dbReference type="Proteomes" id="UP000188879">
    <property type="component" value="Unassembled WGS sequence"/>
</dbReference>
<evidence type="ECO:0000259" key="1">
    <source>
        <dbReference type="Pfam" id="PF13454"/>
    </source>
</evidence>